<feature type="compositionally biased region" description="Polar residues" evidence="1">
    <location>
        <begin position="9"/>
        <end position="28"/>
    </location>
</feature>
<dbReference type="EMBL" id="MLYV02000643">
    <property type="protein sequence ID" value="PSR80754.1"/>
    <property type="molecule type" value="Genomic_DNA"/>
</dbReference>
<accession>A0A2R6NYW2</accession>
<dbReference type="Proteomes" id="UP000186601">
    <property type="component" value="Unassembled WGS sequence"/>
</dbReference>
<protein>
    <recommendedName>
        <fullName evidence="4">F-box domain-containing protein</fullName>
    </recommendedName>
</protein>
<comment type="caution">
    <text evidence="2">The sequence shown here is derived from an EMBL/GenBank/DDBJ whole genome shotgun (WGS) entry which is preliminary data.</text>
</comment>
<organism evidence="2 3">
    <name type="scientific">Hermanssonia centrifuga</name>
    <dbReference type="NCBI Taxonomy" id="98765"/>
    <lineage>
        <taxon>Eukaryota</taxon>
        <taxon>Fungi</taxon>
        <taxon>Dikarya</taxon>
        <taxon>Basidiomycota</taxon>
        <taxon>Agaricomycotina</taxon>
        <taxon>Agaricomycetes</taxon>
        <taxon>Polyporales</taxon>
        <taxon>Meruliaceae</taxon>
        <taxon>Hermanssonia</taxon>
    </lineage>
</organism>
<evidence type="ECO:0000313" key="3">
    <source>
        <dbReference type="Proteomes" id="UP000186601"/>
    </source>
</evidence>
<evidence type="ECO:0000256" key="1">
    <source>
        <dbReference type="SAM" id="MobiDB-lite"/>
    </source>
</evidence>
<dbReference type="STRING" id="98765.A0A2R6NYW2"/>
<gene>
    <name evidence="2" type="ORF">PHLCEN_2v6670</name>
</gene>
<proteinExistence type="predicted"/>
<sequence>MTHPDAYSIPTQKTPTPRHITSTATTNYNDQPPRHTMAIFTELPDDLVDRILVCLPDFNTLAAFLRTSKAYTYAVFQARPKYIIQSIALNVVGPALPQAMKLVHVVSDDTDDLQSMIPDDDIVALTRKQTQTLERDASTVAAIEDLFSIRHKDRSTVESKLSYSESLRFRRALYRFWEVCCVVSEEENQDLEDSDEDDGNRSKAILLKVVNVLSALETSELYEMGCVASFLREIITWSQRARDQLDSTGGTWAYHSSAGVNFQIAFVQVCNARKINVETREAQTAKAIIQEVRGEHDACKYLQGFAQDFWLLTSLT</sequence>
<dbReference type="AlphaFoldDB" id="A0A2R6NYW2"/>
<reference evidence="2 3" key="1">
    <citation type="submission" date="2018-02" db="EMBL/GenBank/DDBJ databases">
        <title>Genome sequence of the basidiomycete white-rot fungus Phlebia centrifuga.</title>
        <authorList>
            <person name="Granchi Z."/>
            <person name="Peng M."/>
            <person name="de Vries R.P."/>
            <person name="Hilden K."/>
            <person name="Makela M.R."/>
            <person name="Grigoriev I."/>
            <person name="Riley R."/>
        </authorList>
    </citation>
    <scope>NUCLEOTIDE SEQUENCE [LARGE SCALE GENOMIC DNA]</scope>
    <source>
        <strain evidence="2 3">FBCC195</strain>
    </source>
</reference>
<evidence type="ECO:0008006" key="4">
    <source>
        <dbReference type="Google" id="ProtNLM"/>
    </source>
</evidence>
<name>A0A2R6NYW2_9APHY</name>
<dbReference type="OrthoDB" id="2745518at2759"/>
<evidence type="ECO:0000313" key="2">
    <source>
        <dbReference type="EMBL" id="PSR80754.1"/>
    </source>
</evidence>
<feature type="region of interest" description="Disordered" evidence="1">
    <location>
        <begin position="1"/>
        <end position="28"/>
    </location>
</feature>
<keyword evidence="3" id="KW-1185">Reference proteome</keyword>